<keyword evidence="4" id="KW-1185">Reference proteome</keyword>
<dbReference type="EMBL" id="JAUFQU010000028">
    <property type="protein sequence ID" value="MDN3709286.1"/>
    <property type="molecule type" value="Genomic_DNA"/>
</dbReference>
<evidence type="ECO:0000313" key="2">
    <source>
        <dbReference type="EMBL" id="MDN3706055.1"/>
    </source>
</evidence>
<keyword evidence="1" id="KW-1133">Transmembrane helix</keyword>
<comment type="caution">
    <text evidence="3">The sequence shown here is derived from an EMBL/GenBank/DDBJ whole genome shotgun (WGS) entry which is preliminary data.</text>
</comment>
<dbReference type="Proteomes" id="UP001242368">
    <property type="component" value="Unassembled WGS sequence"/>
</dbReference>
<keyword evidence="1" id="KW-0812">Transmembrane</keyword>
<keyword evidence="1" id="KW-0472">Membrane</keyword>
<proteinExistence type="predicted"/>
<dbReference type="RefSeq" id="WP_290362192.1">
    <property type="nucleotide sequence ID" value="NZ_JAUFQU010000001.1"/>
</dbReference>
<dbReference type="EMBL" id="JAUFQU010000001">
    <property type="protein sequence ID" value="MDN3706055.1"/>
    <property type="molecule type" value="Genomic_DNA"/>
</dbReference>
<name>A0ABT8CYV0_9FLAO</name>
<sequence>MIDMTATQNEYNKQQKTLKILSAIFLFLSYVIGIGALIITVYLLATPRGTGAWILPAFSFLTGAIVFLFLYSFSKVINLLIQISNK</sequence>
<feature type="transmembrane region" description="Helical" evidence="1">
    <location>
        <begin position="51"/>
        <end position="73"/>
    </location>
</feature>
<gene>
    <name evidence="2" type="ORF">QW060_02805</name>
    <name evidence="3" type="ORF">QW060_19900</name>
</gene>
<feature type="transmembrane region" description="Helical" evidence="1">
    <location>
        <begin position="20"/>
        <end position="45"/>
    </location>
</feature>
<reference evidence="3" key="3">
    <citation type="submission" date="2023-06" db="EMBL/GenBank/DDBJ databases">
        <authorList>
            <person name="Lucena T."/>
            <person name="Sun Q."/>
        </authorList>
    </citation>
    <scope>NUCLEOTIDE SEQUENCE</scope>
    <source>
        <strain evidence="3">CECT 7184</strain>
    </source>
</reference>
<protein>
    <submittedName>
        <fullName evidence="3">Uncharacterized protein</fullName>
    </submittedName>
</protein>
<reference evidence="4" key="2">
    <citation type="journal article" date="2019" name="Int. J. Syst. Evol. Microbiol.">
        <title>The Global Catalogue of Microorganisms (GCM) 10K type strain sequencing project: providing services to taxonomists for standard genome sequencing and annotation.</title>
        <authorList>
            <consortium name="The Broad Institute Genomics Platform"/>
            <consortium name="The Broad Institute Genome Sequencing Center for Infectious Disease"/>
            <person name="Wu L."/>
            <person name="Ma J."/>
        </authorList>
    </citation>
    <scope>NUCLEOTIDE SEQUENCE [LARGE SCALE GENOMIC DNA]</scope>
    <source>
        <strain evidence="4">CECT 7184</strain>
    </source>
</reference>
<evidence type="ECO:0000313" key="4">
    <source>
        <dbReference type="Proteomes" id="UP001242368"/>
    </source>
</evidence>
<evidence type="ECO:0000313" key="3">
    <source>
        <dbReference type="EMBL" id="MDN3709286.1"/>
    </source>
</evidence>
<organism evidence="3 4">
    <name type="scientific">Paenimyroides ceti</name>
    <dbReference type="NCBI Taxonomy" id="395087"/>
    <lineage>
        <taxon>Bacteria</taxon>
        <taxon>Pseudomonadati</taxon>
        <taxon>Bacteroidota</taxon>
        <taxon>Flavobacteriia</taxon>
        <taxon>Flavobacteriales</taxon>
        <taxon>Flavobacteriaceae</taxon>
        <taxon>Paenimyroides</taxon>
    </lineage>
</organism>
<evidence type="ECO:0000256" key="1">
    <source>
        <dbReference type="SAM" id="Phobius"/>
    </source>
</evidence>
<reference evidence="3" key="1">
    <citation type="journal article" date="2014" name="Int. J. Syst. Evol. Microbiol.">
        <title>Complete genome of a new Firmicutes species belonging to the dominant human colonic microbiota ('Ruminococcus bicirculans') reveals two chromosomes and a selective capacity to utilize plant glucans.</title>
        <authorList>
            <consortium name="NISC Comparative Sequencing Program"/>
            <person name="Wegmann U."/>
            <person name="Louis P."/>
            <person name="Goesmann A."/>
            <person name="Henrissat B."/>
            <person name="Duncan S.H."/>
            <person name="Flint H.J."/>
        </authorList>
    </citation>
    <scope>NUCLEOTIDE SEQUENCE</scope>
    <source>
        <strain evidence="3">CECT 7184</strain>
    </source>
</reference>
<accession>A0ABT8CYV0</accession>